<dbReference type="InterPro" id="IPR046848">
    <property type="entry name" value="E_motif"/>
</dbReference>
<dbReference type="RefSeq" id="XP_020093183.1">
    <property type="nucleotide sequence ID" value="XM_020237594.1"/>
</dbReference>
<sequence>MLPSLVTFAAAAAAATFPPNLNSNSHPPNKANSHQPRARKIAITSFHSPNQIFPLLRQCESRAHFAQIHAAVLKTGLDRDPLLLFKILRRCAALESFEYAAQIFARIDDPDVYHYTALIGANLDAGANADAIRLFSGMVGGSVEPDPVVISYALKACVLELDLGVGKQVHGQVIKLEFESARPVRMKLMELYGKCGELGDARLVFGGIPERDAVAATILISCYADRGLIGEAREVFDQTVGKDTVCWMAMIDGCVRNGRKSESLELFRAMQRENVRPNEFTAVCVLSGCSQIGALELGRWVHSYLAKYKIKLNAFVGSALIDMYARCGSLEEAQEVFDEMRERDVVSYNSLIAGLAMHGRSKEAVELYEKMIEQGLRPTHVTFIGVLNACSHGGHVDVGFEIFESMENVYGIEPRIEHYGCIVDLLGRVGRLSEAYEFIEKMRIKPDHVIWGSLLGACKVHGDLNLGEKVAKILFDSEEADSGTYILLSNVYASFGKWSEAVRVREKMKEKGIRKEPGCSSIEVENEIHEFLLGDIRHPRRDEIYRKLEGLYDALRKEGYAPAKDVVLQDIDEEEKEQALAIHSERLAICYGLISTKPRSTIRIMKNLRVCSDCHSMIKLTSKVTGRKIVVRDRSRFHHFEGGSCSCRDYW</sequence>
<name>A0A6P5FI96_ANACO</name>
<dbReference type="PANTHER" id="PTHR47926">
    <property type="entry name" value="PENTATRICOPEPTIDE REPEAT-CONTAINING PROTEIN"/>
    <property type="match status" value="1"/>
</dbReference>
<dbReference type="InterPro" id="IPR032867">
    <property type="entry name" value="DYW_dom"/>
</dbReference>
<evidence type="ECO:0000313" key="5">
    <source>
        <dbReference type="Proteomes" id="UP000515123"/>
    </source>
</evidence>
<feature type="repeat" description="PPR" evidence="3">
    <location>
        <begin position="313"/>
        <end position="343"/>
    </location>
</feature>
<evidence type="ECO:0000259" key="4">
    <source>
        <dbReference type="Pfam" id="PF14432"/>
    </source>
</evidence>
<dbReference type="GO" id="GO:1900865">
    <property type="term" value="P:chloroplast RNA modification"/>
    <property type="evidence" value="ECO:0007669"/>
    <property type="project" value="EnsemblPlants"/>
</dbReference>
<evidence type="ECO:0000256" key="2">
    <source>
        <dbReference type="ARBA" id="ARBA00022946"/>
    </source>
</evidence>
<feature type="repeat" description="PPR" evidence="3">
    <location>
        <begin position="243"/>
        <end position="277"/>
    </location>
</feature>
<dbReference type="Pfam" id="PF01535">
    <property type="entry name" value="PPR"/>
    <property type="match status" value="2"/>
</dbReference>
<evidence type="ECO:0000256" key="3">
    <source>
        <dbReference type="PROSITE-ProRule" id="PRU00708"/>
    </source>
</evidence>
<keyword evidence="1" id="KW-0677">Repeat</keyword>
<protein>
    <submittedName>
        <fullName evidence="6">Pentatricopeptide repeat-containing protein At5g59200, chloroplastic</fullName>
    </submittedName>
</protein>
<proteinExistence type="predicted"/>
<dbReference type="PROSITE" id="PS51375">
    <property type="entry name" value="PPR"/>
    <property type="match status" value="4"/>
</dbReference>
<dbReference type="NCBIfam" id="TIGR00756">
    <property type="entry name" value="PPR"/>
    <property type="match status" value="3"/>
</dbReference>
<dbReference type="AlphaFoldDB" id="A0A6P5FI96"/>
<keyword evidence="5" id="KW-1185">Reference proteome</keyword>
<dbReference type="Pfam" id="PF20431">
    <property type="entry name" value="E_motif"/>
    <property type="match status" value="1"/>
</dbReference>
<dbReference type="FunFam" id="1.25.40.10:FF:000417">
    <property type="entry name" value="Pentatricopeptide repeat-containing protein At4g38010"/>
    <property type="match status" value="1"/>
</dbReference>
<dbReference type="GO" id="GO:0003723">
    <property type="term" value="F:RNA binding"/>
    <property type="evidence" value="ECO:0007669"/>
    <property type="project" value="InterPro"/>
</dbReference>
<dbReference type="Pfam" id="PF13041">
    <property type="entry name" value="PPR_2"/>
    <property type="match status" value="2"/>
</dbReference>
<dbReference type="Pfam" id="PF14432">
    <property type="entry name" value="DYW_deaminase"/>
    <property type="match status" value="1"/>
</dbReference>
<dbReference type="GO" id="GO:0008270">
    <property type="term" value="F:zinc ion binding"/>
    <property type="evidence" value="ECO:0007669"/>
    <property type="project" value="InterPro"/>
</dbReference>
<organism evidence="5 6">
    <name type="scientific">Ananas comosus</name>
    <name type="common">Pineapple</name>
    <name type="synonym">Ananas ananas</name>
    <dbReference type="NCBI Taxonomy" id="4615"/>
    <lineage>
        <taxon>Eukaryota</taxon>
        <taxon>Viridiplantae</taxon>
        <taxon>Streptophyta</taxon>
        <taxon>Embryophyta</taxon>
        <taxon>Tracheophyta</taxon>
        <taxon>Spermatophyta</taxon>
        <taxon>Magnoliopsida</taxon>
        <taxon>Liliopsida</taxon>
        <taxon>Poales</taxon>
        <taxon>Bromeliaceae</taxon>
        <taxon>Bromelioideae</taxon>
        <taxon>Ananas</taxon>
    </lineage>
</organism>
<dbReference type="FunFam" id="1.25.40.10:FF:000348">
    <property type="entry name" value="Pentatricopeptide repeat-containing protein chloroplastic"/>
    <property type="match status" value="1"/>
</dbReference>
<feature type="domain" description="DYW" evidence="4">
    <location>
        <begin position="559"/>
        <end position="651"/>
    </location>
</feature>
<evidence type="ECO:0000256" key="1">
    <source>
        <dbReference type="ARBA" id="ARBA00022737"/>
    </source>
</evidence>
<dbReference type="GeneID" id="109713484"/>
<dbReference type="Gene3D" id="1.25.40.10">
    <property type="entry name" value="Tetratricopeptide repeat domain"/>
    <property type="match status" value="3"/>
</dbReference>
<feature type="repeat" description="PPR" evidence="3">
    <location>
        <begin position="481"/>
        <end position="515"/>
    </location>
</feature>
<evidence type="ECO:0000313" key="6">
    <source>
        <dbReference type="RefSeq" id="XP_020093183.1"/>
    </source>
</evidence>
<dbReference type="InterPro" id="IPR002885">
    <property type="entry name" value="PPR_rpt"/>
</dbReference>
<dbReference type="FunFam" id="1.25.40.10:FF:001050">
    <property type="entry name" value="Pentatricopeptide repeat-containing protein At2g33760"/>
    <property type="match status" value="1"/>
</dbReference>
<dbReference type="Proteomes" id="UP000515123">
    <property type="component" value="Linkage group 1"/>
</dbReference>
<dbReference type="OrthoDB" id="185373at2759"/>
<reference evidence="6" key="2">
    <citation type="submission" date="2025-08" db="UniProtKB">
        <authorList>
            <consortium name="RefSeq"/>
        </authorList>
    </citation>
    <scope>IDENTIFICATION</scope>
    <source>
        <tissue evidence="6">Leaf</tissue>
    </source>
</reference>
<dbReference type="GO" id="GO:0031425">
    <property type="term" value="P:chloroplast RNA processing"/>
    <property type="evidence" value="ECO:0007669"/>
    <property type="project" value="EnsemblPlants"/>
</dbReference>
<gene>
    <name evidence="6" type="primary">LOC109713484</name>
</gene>
<dbReference type="InterPro" id="IPR046960">
    <property type="entry name" value="PPR_At4g14850-like_plant"/>
</dbReference>
<keyword evidence="2" id="KW-0809">Transit peptide</keyword>
<dbReference type="GO" id="GO:0009507">
    <property type="term" value="C:chloroplast"/>
    <property type="evidence" value="ECO:0007669"/>
    <property type="project" value="EnsemblPlants"/>
</dbReference>
<dbReference type="Gramene" id="Aco011400.1.mrna1">
    <property type="protein sequence ID" value="Aco011400.1.mrna1.cds1"/>
    <property type="gene ID" value="Aco011400.1.path1"/>
</dbReference>
<dbReference type="InterPro" id="IPR011990">
    <property type="entry name" value="TPR-like_helical_dom_sf"/>
</dbReference>
<feature type="repeat" description="PPR" evidence="3">
    <location>
        <begin position="344"/>
        <end position="378"/>
    </location>
</feature>
<dbReference type="PANTHER" id="PTHR47926:SF456">
    <property type="entry name" value="PENTATRICOPEPTIDE REPEAT-CONTAINING PROTEIN ELI1, CHLOROPLASTIC"/>
    <property type="match status" value="1"/>
</dbReference>
<reference evidence="5" key="1">
    <citation type="journal article" date="2015" name="Nat. Genet.">
        <title>The pineapple genome and the evolution of CAM photosynthesis.</title>
        <authorList>
            <person name="Ming R."/>
            <person name="VanBuren R."/>
            <person name="Wai C.M."/>
            <person name="Tang H."/>
            <person name="Schatz M.C."/>
            <person name="Bowers J.E."/>
            <person name="Lyons E."/>
            <person name="Wang M.L."/>
            <person name="Chen J."/>
            <person name="Biggers E."/>
            <person name="Zhang J."/>
            <person name="Huang L."/>
            <person name="Zhang L."/>
            <person name="Miao W."/>
            <person name="Zhang J."/>
            <person name="Ye Z."/>
            <person name="Miao C."/>
            <person name="Lin Z."/>
            <person name="Wang H."/>
            <person name="Zhou H."/>
            <person name="Yim W.C."/>
            <person name="Priest H.D."/>
            <person name="Zheng C."/>
            <person name="Woodhouse M."/>
            <person name="Edger P.P."/>
            <person name="Guyot R."/>
            <person name="Guo H.B."/>
            <person name="Guo H."/>
            <person name="Zheng G."/>
            <person name="Singh R."/>
            <person name="Sharma A."/>
            <person name="Min X."/>
            <person name="Zheng Y."/>
            <person name="Lee H."/>
            <person name="Gurtowski J."/>
            <person name="Sedlazeck F.J."/>
            <person name="Harkess A."/>
            <person name="McKain M.R."/>
            <person name="Liao Z."/>
            <person name="Fang J."/>
            <person name="Liu J."/>
            <person name="Zhang X."/>
            <person name="Zhang Q."/>
            <person name="Hu W."/>
            <person name="Qin Y."/>
            <person name="Wang K."/>
            <person name="Chen L.Y."/>
            <person name="Shirley N."/>
            <person name="Lin Y.R."/>
            <person name="Liu L.Y."/>
            <person name="Hernandez A.G."/>
            <person name="Wright C.L."/>
            <person name="Bulone V."/>
            <person name="Tuskan G.A."/>
            <person name="Heath K."/>
            <person name="Zee F."/>
            <person name="Moore P.H."/>
            <person name="Sunkar R."/>
            <person name="Leebens-Mack J.H."/>
            <person name="Mockler T."/>
            <person name="Bennetzen J.L."/>
            <person name="Freeling M."/>
            <person name="Sankoff D."/>
            <person name="Paterson A.H."/>
            <person name="Zhu X."/>
            <person name="Yang X."/>
            <person name="Smith J.A."/>
            <person name="Cushman J.C."/>
            <person name="Paull R.E."/>
            <person name="Yu Q."/>
        </authorList>
    </citation>
    <scope>NUCLEOTIDE SEQUENCE [LARGE SCALE GENOMIC DNA]</scope>
    <source>
        <strain evidence="5">cv. F153</strain>
    </source>
</reference>
<accession>A0A6P5FI96</accession>